<comment type="caution">
    <text evidence="12">The sequence shown here is derived from an EMBL/GenBank/DDBJ whole genome shotgun (WGS) entry which is preliminary data.</text>
</comment>
<evidence type="ECO:0000256" key="6">
    <source>
        <dbReference type="ARBA" id="ARBA00022670"/>
    </source>
</evidence>
<dbReference type="Pfam" id="PF00557">
    <property type="entry name" value="Peptidase_M24"/>
    <property type="match status" value="1"/>
</dbReference>
<dbReference type="GO" id="GO:0005737">
    <property type="term" value="C:cytoplasm"/>
    <property type="evidence" value="ECO:0007669"/>
    <property type="project" value="TreeGrafter"/>
</dbReference>
<feature type="compositionally biased region" description="Basic residues" evidence="9">
    <location>
        <begin position="42"/>
        <end position="55"/>
    </location>
</feature>
<dbReference type="InterPro" id="IPR036005">
    <property type="entry name" value="Creatinase/aminopeptidase-like"/>
</dbReference>
<feature type="compositionally biased region" description="Basic and acidic residues" evidence="9">
    <location>
        <begin position="15"/>
        <end position="31"/>
    </location>
</feature>
<dbReference type="GO" id="GO:0046872">
    <property type="term" value="F:metal ion binding"/>
    <property type="evidence" value="ECO:0007669"/>
    <property type="project" value="UniProtKB-KW"/>
</dbReference>
<evidence type="ECO:0000259" key="11">
    <source>
        <dbReference type="Pfam" id="PF00557"/>
    </source>
</evidence>
<keyword evidence="10" id="KW-0472">Membrane</keyword>
<dbReference type="GO" id="GO:0008235">
    <property type="term" value="F:metalloexopeptidase activity"/>
    <property type="evidence" value="ECO:0007669"/>
    <property type="project" value="TreeGrafter"/>
</dbReference>
<reference evidence="12 13" key="1">
    <citation type="submission" date="2022-09" db="EMBL/GenBank/DDBJ databases">
        <authorList>
            <person name="Palmer J.M."/>
        </authorList>
    </citation>
    <scope>NUCLEOTIDE SEQUENCE [LARGE SCALE GENOMIC DNA]</scope>
    <source>
        <strain evidence="12 13">DSM 7382</strain>
    </source>
</reference>
<keyword evidence="5" id="KW-0031">Aminopeptidase</keyword>
<feature type="compositionally biased region" description="Polar residues" evidence="9">
    <location>
        <begin position="321"/>
        <end position="330"/>
    </location>
</feature>
<dbReference type="EMBL" id="JASBNA010000069">
    <property type="protein sequence ID" value="KAK7678610.1"/>
    <property type="molecule type" value="Genomic_DNA"/>
</dbReference>
<sequence length="453" mass="49111">MSETKPADLPAETPVESKLDDLKLEDSKAESIPEAESEEDKKKKKKSKNKKKKKLTAIDNSYPDGIFPEGEWQEYLLEVNSYRVTSEEKRYLDRQRNNDWQDFRKGAEIHRRVRQKAKSSIKPGMSMIEIADLIENSIRTYTGNDHTLKQGIGFPTGLSLNHVAAHFTPNTGDKTVLSYEDVMKVDIGVHVNGHIVDSAFTLTFDDKYDNLLNAVKEATNTGVKEAGIDVRLNDIGEAVQEVMESYEVELNEDAQKVGEIWSSLEAKYKEQLVSKKLRVNYVITDSDEDHVANGAAGVGAGAAGASAAAASTGLTAPSVPAGSSSISTPERPSDKSINDAYTTPSRDQSNGSGQAQSGDDLQKELDASNAEINNLSQKLDSNEKVDSSKVTSGEKSSSQAATSEEPVSGISIPFAIILVILAFILIDQGENLTANLSAPTIGIKASITSKNRD</sequence>
<dbReference type="AlphaFoldDB" id="A0AAW0FPI6"/>
<dbReference type="SUPFAM" id="SSF55920">
    <property type="entry name" value="Creatinase/aminopeptidase"/>
    <property type="match status" value="1"/>
</dbReference>
<dbReference type="Proteomes" id="UP001385951">
    <property type="component" value="Unassembled WGS sequence"/>
</dbReference>
<dbReference type="InterPro" id="IPR000994">
    <property type="entry name" value="Pept_M24"/>
</dbReference>
<evidence type="ECO:0000256" key="9">
    <source>
        <dbReference type="SAM" id="MobiDB-lite"/>
    </source>
</evidence>
<keyword evidence="13" id="KW-1185">Reference proteome</keyword>
<dbReference type="PROSITE" id="PS01202">
    <property type="entry name" value="MAP_2"/>
    <property type="match status" value="1"/>
</dbReference>
<comment type="cofactor">
    <cofactor evidence="2">
        <name>Mn(2+)</name>
        <dbReference type="ChEBI" id="CHEBI:29035"/>
    </cofactor>
</comment>
<dbReference type="Gene3D" id="3.90.230.10">
    <property type="entry name" value="Creatinase/methionine aminopeptidase superfamily"/>
    <property type="match status" value="1"/>
</dbReference>
<feature type="compositionally biased region" description="Polar residues" evidence="9">
    <location>
        <begin position="339"/>
        <end position="359"/>
    </location>
</feature>
<dbReference type="GO" id="GO:0004239">
    <property type="term" value="F:initiator methionyl aminopeptidase activity"/>
    <property type="evidence" value="ECO:0007669"/>
    <property type="project" value="UniProtKB-EC"/>
</dbReference>
<dbReference type="PANTHER" id="PTHR45777:SF2">
    <property type="entry name" value="METHIONINE AMINOPEPTIDASE 2"/>
    <property type="match status" value="1"/>
</dbReference>
<dbReference type="InterPro" id="IPR001714">
    <property type="entry name" value="Pept_M24_MAP"/>
</dbReference>
<gene>
    <name evidence="12" type="ORF">QCA50_018333</name>
</gene>
<evidence type="ECO:0000256" key="8">
    <source>
        <dbReference type="ARBA" id="ARBA00022801"/>
    </source>
</evidence>
<feature type="domain" description="Peptidase M24" evidence="11">
    <location>
        <begin position="103"/>
        <end position="247"/>
    </location>
</feature>
<evidence type="ECO:0000256" key="3">
    <source>
        <dbReference type="ARBA" id="ARBA00001941"/>
    </source>
</evidence>
<proteinExistence type="predicted"/>
<keyword evidence="10" id="KW-1133">Transmembrane helix</keyword>
<accession>A0AAW0FPI6</accession>
<comment type="cofactor">
    <cofactor evidence="3">
        <name>Co(2+)</name>
        <dbReference type="ChEBI" id="CHEBI:48828"/>
    </cofactor>
</comment>
<name>A0AAW0FPI6_9APHY</name>
<evidence type="ECO:0000256" key="5">
    <source>
        <dbReference type="ARBA" id="ARBA00022438"/>
    </source>
</evidence>
<keyword evidence="8" id="KW-0378">Hydrolase</keyword>
<comment type="cofactor">
    <cofactor evidence="4">
        <name>Fe(2+)</name>
        <dbReference type="ChEBI" id="CHEBI:29033"/>
    </cofactor>
</comment>
<evidence type="ECO:0000256" key="7">
    <source>
        <dbReference type="ARBA" id="ARBA00022723"/>
    </source>
</evidence>
<evidence type="ECO:0000256" key="10">
    <source>
        <dbReference type="SAM" id="Phobius"/>
    </source>
</evidence>
<dbReference type="PANTHER" id="PTHR45777">
    <property type="entry name" value="METHIONINE AMINOPEPTIDASE 2"/>
    <property type="match status" value="1"/>
</dbReference>
<dbReference type="InterPro" id="IPR050247">
    <property type="entry name" value="Met_Aminopeptidase_Type2"/>
</dbReference>
<feature type="region of interest" description="Disordered" evidence="9">
    <location>
        <begin position="374"/>
        <end position="405"/>
    </location>
</feature>
<evidence type="ECO:0000313" key="13">
    <source>
        <dbReference type="Proteomes" id="UP001385951"/>
    </source>
</evidence>
<keyword evidence="6" id="KW-0645">Protease</keyword>
<dbReference type="PRINTS" id="PR00599">
    <property type="entry name" value="MAPEPTIDASE"/>
</dbReference>
<keyword evidence="10" id="KW-0812">Transmembrane</keyword>
<evidence type="ECO:0000256" key="1">
    <source>
        <dbReference type="ARBA" id="ARBA00000294"/>
    </source>
</evidence>
<feature type="region of interest" description="Disordered" evidence="9">
    <location>
        <begin position="315"/>
        <end position="360"/>
    </location>
</feature>
<evidence type="ECO:0000256" key="4">
    <source>
        <dbReference type="ARBA" id="ARBA00001954"/>
    </source>
</evidence>
<protein>
    <recommendedName>
        <fullName evidence="11">Peptidase M24 domain-containing protein</fullName>
    </recommendedName>
</protein>
<organism evidence="12 13">
    <name type="scientific">Cerrena zonata</name>
    <dbReference type="NCBI Taxonomy" id="2478898"/>
    <lineage>
        <taxon>Eukaryota</taxon>
        <taxon>Fungi</taxon>
        <taxon>Dikarya</taxon>
        <taxon>Basidiomycota</taxon>
        <taxon>Agaricomycotina</taxon>
        <taxon>Agaricomycetes</taxon>
        <taxon>Polyporales</taxon>
        <taxon>Cerrenaceae</taxon>
        <taxon>Cerrena</taxon>
    </lineage>
</organism>
<dbReference type="GO" id="GO:0006508">
    <property type="term" value="P:proteolysis"/>
    <property type="evidence" value="ECO:0007669"/>
    <property type="project" value="UniProtKB-KW"/>
</dbReference>
<feature type="region of interest" description="Disordered" evidence="9">
    <location>
        <begin position="1"/>
        <end position="55"/>
    </location>
</feature>
<dbReference type="InterPro" id="IPR018349">
    <property type="entry name" value="Pept_M24A_MAP2_BS"/>
</dbReference>
<evidence type="ECO:0000256" key="2">
    <source>
        <dbReference type="ARBA" id="ARBA00001936"/>
    </source>
</evidence>
<feature type="transmembrane region" description="Helical" evidence="10">
    <location>
        <begin position="407"/>
        <end position="426"/>
    </location>
</feature>
<feature type="compositionally biased region" description="Low complexity" evidence="9">
    <location>
        <begin position="388"/>
        <end position="398"/>
    </location>
</feature>
<comment type="catalytic activity">
    <reaction evidence="1">
        <text>Release of N-terminal amino acids, preferentially methionine, from peptides and arylamides.</text>
        <dbReference type="EC" id="3.4.11.18"/>
    </reaction>
</comment>
<evidence type="ECO:0000313" key="12">
    <source>
        <dbReference type="EMBL" id="KAK7678610.1"/>
    </source>
</evidence>
<keyword evidence="7" id="KW-0479">Metal-binding</keyword>